<reference evidence="9 10" key="1">
    <citation type="submission" date="2017-02" db="EMBL/GenBank/DDBJ databases">
        <authorList>
            <person name="Peterson S.W."/>
        </authorList>
    </citation>
    <scope>NUCLEOTIDE SEQUENCE [LARGE SCALE GENOMIC DNA]</scope>
    <source>
        <strain evidence="9 10">CECT 9027</strain>
    </source>
</reference>
<protein>
    <submittedName>
        <fullName evidence="9">Putative siderophore transport system permease protein YfhA</fullName>
    </submittedName>
</protein>
<dbReference type="Gene3D" id="1.10.3470.10">
    <property type="entry name" value="ABC transporter involved in vitamin B12 uptake, BtuC"/>
    <property type="match status" value="1"/>
</dbReference>
<dbReference type="CDD" id="cd06550">
    <property type="entry name" value="TM_ABC_iron-siderophores_like"/>
    <property type="match status" value="1"/>
</dbReference>
<keyword evidence="6 8" id="KW-1133">Transmembrane helix</keyword>
<dbReference type="InterPro" id="IPR000522">
    <property type="entry name" value="ABC_transptr_permease_BtuC"/>
</dbReference>
<dbReference type="Pfam" id="PF01032">
    <property type="entry name" value="FecCD"/>
    <property type="match status" value="1"/>
</dbReference>
<evidence type="ECO:0000256" key="7">
    <source>
        <dbReference type="ARBA" id="ARBA00023136"/>
    </source>
</evidence>
<evidence type="ECO:0000256" key="8">
    <source>
        <dbReference type="SAM" id="Phobius"/>
    </source>
</evidence>
<dbReference type="GO" id="GO:0005886">
    <property type="term" value="C:plasma membrane"/>
    <property type="evidence" value="ECO:0007669"/>
    <property type="project" value="UniProtKB-SubCell"/>
</dbReference>
<evidence type="ECO:0000256" key="1">
    <source>
        <dbReference type="ARBA" id="ARBA00004651"/>
    </source>
</evidence>
<evidence type="ECO:0000256" key="2">
    <source>
        <dbReference type="ARBA" id="ARBA00007935"/>
    </source>
</evidence>
<feature type="transmembrane region" description="Helical" evidence="8">
    <location>
        <begin position="84"/>
        <end position="102"/>
    </location>
</feature>
<organism evidence="9 10">
    <name type="scientific">Vibrio palustris</name>
    <dbReference type="NCBI Taxonomy" id="1918946"/>
    <lineage>
        <taxon>Bacteria</taxon>
        <taxon>Pseudomonadati</taxon>
        <taxon>Pseudomonadota</taxon>
        <taxon>Gammaproteobacteria</taxon>
        <taxon>Vibrionales</taxon>
        <taxon>Vibrionaceae</taxon>
        <taxon>Vibrio</taxon>
    </lineage>
</organism>
<dbReference type="OrthoDB" id="9055647at2"/>
<evidence type="ECO:0000256" key="5">
    <source>
        <dbReference type="ARBA" id="ARBA00022692"/>
    </source>
</evidence>
<proteinExistence type="inferred from homology"/>
<feature type="transmembrane region" description="Helical" evidence="8">
    <location>
        <begin position="21"/>
        <end position="45"/>
    </location>
</feature>
<feature type="transmembrane region" description="Helical" evidence="8">
    <location>
        <begin position="259"/>
        <end position="286"/>
    </location>
</feature>
<dbReference type="PANTHER" id="PTHR30472:SF24">
    <property type="entry name" value="FERRIC ENTEROBACTIN TRANSPORT SYSTEM PERMEASE PROTEIN FEPG"/>
    <property type="match status" value="1"/>
</dbReference>
<dbReference type="GO" id="GO:0022857">
    <property type="term" value="F:transmembrane transporter activity"/>
    <property type="evidence" value="ECO:0007669"/>
    <property type="project" value="InterPro"/>
</dbReference>
<keyword evidence="7 8" id="KW-0472">Membrane</keyword>
<dbReference type="FunFam" id="1.10.3470.10:FF:000001">
    <property type="entry name" value="Vitamin B12 ABC transporter permease BtuC"/>
    <property type="match status" value="1"/>
</dbReference>
<dbReference type="PANTHER" id="PTHR30472">
    <property type="entry name" value="FERRIC ENTEROBACTIN TRANSPORT SYSTEM PERMEASE PROTEIN"/>
    <property type="match status" value="1"/>
</dbReference>
<dbReference type="STRING" id="1918946.VPAL9027_01863"/>
<dbReference type="GO" id="GO:0033214">
    <property type="term" value="P:siderophore-iron import into cell"/>
    <property type="evidence" value="ECO:0007669"/>
    <property type="project" value="TreeGrafter"/>
</dbReference>
<keyword evidence="4" id="KW-1003">Cell membrane</keyword>
<dbReference type="InterPro" id="IPR037294">
    <property type="entry name" value="ABC_BtuC-like"/>
</dbReference>
<dbReference type="RefSeq" id="WP_077314295.1">
    <property type="nucleotide sequence ID" value="NZ_AP024888.1"/>
</dbReference>
<dbReference type="EMBL" id="FUFT01000005">
    <property type="protein sequence ID" value="SJL83884.1"/>
    <property type="molecule type" value="Genomic_DNA"/>
</dbReference>
<feature type="transmembrane region" description="Helical" evidence="8">
    <location>
        <begin position="138"/>
        <end position="158"/>
    </location>
</feature>
<sequence>MNKPPIKRTFLHKQWNIRTRWCSFCLTPRLVGVLMLAVLVTLVVMGLSLSFGTQHIGIRQVASSLAYPDDRDSFVVQTLRLPRMLLAAMVGAALGGSGLVLQSMIRNPLASPDIIGITSGASAAAVGFLAFFQSLLGLAWLPVFAIAGALLASLLIYLLAWRNGVTPMRLVLVGIGVSAVMGAVVTLLIATSSESTSLTAYIWLTGSVYGANWRDVQSLLPWVVVSFALSVFFSRRINALELGDHTAVGLGVPLQWTRVSMLILSVVMAAPAIAYAGAISFVGLIAPHIARRFVDRNFTVLLPLTAAIGACLVMLADIGGRLLFQPLDIPAGVFVSAIGAPFFIYLLYRQRF</sequence>
<dbReference type="AlphaFoldDB" id="A0A1R4B4N6"/>
<gene>
    <name evidence="9" type="primary">yfhA</name>
    <name evidence="9" type="ORF">VPAL9027_01863</name>
</gene>
<comment type="similarity">
    <text evidence="2">Belongs to the binding-protein-dependent transport system permease family. FecCD subfamily.</text>
</comment>
<evidence type="ECO:0000313" key="9">
    <source>
        <dbReference type="EMBL" id="SJL83884.1"/>
    </source>
</evidence>
<comment type="subcellular location">
    <subcellularLocation>
        <location evidence="1">Cell membrane</location>
        <topology evidence="1">Multi-pass membrane protein</topology>
    </subcellularLocation>
</comment>
<keyword evidence="5 8" id="KW-0812">Transmembrane</keyword>
<feature type="transmembrane region" description="Helical" evidence="8">
    <location>
        <begin position="170"/>
        <end position="190"/>
    </location>
</feature>
<evidence type="ECO:0000256" key="6">
    <source>
        <dbReference type="ARBA" id="ARBA00022989"/>
    </source>
</evidence>
<accession>A0A1R4B4N6</accession>
<evidence type="ECO:0000256" key="4">
    <source>
        <dbReference type="ARBA" id="ARBA00022475"/>
    </source>
</evidence>
<feature type="transmembrane region" description="Helical" evidence="8">
    <location>
        <begin position="114"/>
        <end position="132"/>
    </location>
</feature>
<feature type="transmembrane region" description="Helical" evidence="8">
    <location>
        <begin position="298"/>
        <end position="323"/>
    </location>
</feature>
<evidence type="ECO:0000313" key="10">
    <source>
        <dbReference type="Proteomes" id="UP000189475"/>
    </source>
</evidence>
<keyword evidence="10" id="KW-1185">Reference proteome</keyword>
<keyword evidence="3" id="KW-0813">Transport</keyword>
<dbReference type="Proteomes" id="UP000189475">
    <property type="component" value="Unassembled WGS sequence"/>
</dbReference>
<dbReference type="SUPFAM" id="SSF81345">
    <property type="entry name" value="ABC transporter involved in vitamin B12 uptake, BtuC"/>
    <property type="match status" value="1"/>
</dbReference>
<feature type="transmembrane region" description="Helical" evidence="8">
    <location>
        <begin position="329"/>
        <end position="348"/>
    </location>
</feature>
<evidence type="ECO:0000256" key="3">
    <source>
        <dbReference type="ARBA" id="ARBA00022448"/>
    </source>
</evidence>
<name>A0A1R4B4N6_9VIBR</name>